<keyword evidence="2" id="KW-1185">Reference proteome</keyword>
<dbReference type="OrthoDB" id="9801841at2"/>
<proteinExistence type="predicted"/>
<organism evidence="1 2">
    <name type="scientific">Roseibium hamelinense</name>
    <dbReference type="NCBI Taxonomy" id="150831"/>
    <lineage>
        <taxon>Bacteria</taxon>
        <taxon>Pseudomonadati</taxon>
        <taxon>Pseudomonadota</taxon>
        <taxon>Alphaproteobacteria</taxon>
        <taxon>Hyphomicrobiales</taxon>
        <taxon>Stappiaceae</taxon>
        <taxon>Roseibium</taxon>
    </lineage>
</organism>
<protein>
    <submittedName>
        <fullName evidence="1">Type VI secretion system ImpM family protein</fullName>
    </submittedName>
</protein>
<comment type="caution">
    <text evidence="1">The sequence shown here is derived from an EMBL/GenBank/DDBJ whole genome shotgun (WGS) entry which is preliminary data.</text>
</comment>
<reference evidence="1 2" key="1">
    <citation type="submission" date="2019-07" db="EMBL/GenBank/DDBJ databases">
        <title>Genomic Encyclopedia of Archaeal and Bacterial Type Strains, Phase II (KMG-II): from individual species to whole genera.</title>
        <authorList>
            <person name="Goeker M."/>
        </authorList>
    </citation>
    <scope>NUCLEOTIDE SEQUENCE [LARGE SCALE GENOMIC DNA]</scope>
    <source>
        <strain evidence="1 2">ATCC BAA-252</strain>
    </source>
</reference>
<dbReference type="EMBL" id="VLLF01000014">
    <property type="protein sequence ID" value="TWI79553.1"/>
    <property type="molecule type" value="Genomic_DNA"/>
</dbReference>
<accession>A0A562SES2</accession>
<dbReference type="Pfam" id="PF09867">
    <property type="entry name" value="TagF_N"/>
    <property type="match status" value="1"/>
</dbReference>
<evidence type="ECO:0000313" key="2">
    <source>
        <dbReference type="Proteomes" id="UP000320593"/>
    </source>
</evidence>
<gene>
    <name evidence="1" type="ORF">JM93_04324</name>
</gene>
<dbReference type="AlphaFoldDB" id="A0A562SES2"/>
<dbReference type="RefSeq" id="WP_145347584.1">
    <property type="nucleotide sequence ID" value="NZ_SMLY01000058.1"/>
</dbReference>
<evidence type="ECO:0000313" key="1">
    <source>
        <dbReference type="EMBL" id="TWI79553.1"/>
    </source>
</evidence>
<dbReference type="Gene3D" id="3.40.1730.10">
    <property type="entry name" value="pa0076 domain"/>
    <property type="match status" value="1"/>
</dbReference>
<dbReference type="InterPro" id="IPR038225">
    <property type="entry name" value="TagF_sf"/>
</dbReference>
<dbReference type="NCBIfam" id="TIGR03373">
    <property type="entry name" value="VI_minor_4"/>
    <property type="match status" value="1"/>
</dbReference>
<dbReference type="Proteomes" id="UP000320593">
    <property type="component" value="Unassembled WGS sequence"/>
</dbReference>
<dbReference type="InterPro" id="IPR017748">
    <property type="entry name" value="TagF"/>
</dbReference>
<name>A0A562SES2_9HYPH</name>
<sequence>MLACGYFGKRPHDRDFLFDGLPARVTDRWAQVMASWMHEAKTLQPNTWKHTFLQGPIWRFALGPGHLDDQVWIGILAASVDTFGREFPFAVLISAEAESLPPGLTRSVDQIMDRIERDLLIFLDGGFNRREFVAILGEEAKALRQGITEKPTKFRYELPKPVSDEFAIALTVAALEAQPQDLSGAVSWQQASMQGKSPSNCYWWHEGTETRAPELCVSLGLPTGKQTAAFFSGDWMNSGWRPRDEHPGFS</sequence>